<organism evidence="1 2">
    <name type="scientific">Candidatus Magnetoglobus multicellularis str. Araruama</name>
    <dbReference type="NCBI Taxonomy" id="890399"/>
    <lineage>
        <taxon>Bacteria</taxon>
        <taxon>Pseudomonadati</taxon>
        <taxon>Thermodesulfobacteriota</taxon>
        <taxon>Desulfobacteria</taxon>
        <taxon>Desulfobacterales</taxon>
        <taxon>Desulfobacteraceae</taxon>
        <taxon>Candidatus Magnetoglobus</taxon>
    </lineage>
</organism>
<dbReference type="AlphaFoldDB" id="A0A1V1P3V0"/>
<proteinExistence type="predicted"/>
<sequence length="72" mass="8688">MDTTHYIDIYSFDQKIGHKNIDCPNYNDCLDKFSVQGDEFWICNQCEHEFNYREIPEKELLKYATILQEVYA</sequence>
<evidence type="ECO:0000313" key="2">
    <source>
        <dbReference type="Proteomes" id="UP000189670"/>
    </source>
</evidence>
<protein>
    <submittedName>
        <fullName evidence="1">Uncharacterized protein</fullName>
    </submittedName>
</protein>
<comment type="caution">
    <text evidence="1">The sequence shown here is derived from an EMBL/GenBank/DDBJ whole genome shotgun (WGS) entry which is preliminary data.</text>
</comment>
<dbReference type="EMBL" id="ATBP01000632">
    <property type="protein sequence ID" value="ETR69478.1"/>
    <property type="molecule type" value="Genomic_DNA"/>
</dbReference>
<gene>
    <name evidence="1" type="ORF">OMM_09567</name>
</gene>
<reference evidence="2" key="1">
    <citation type="submission" date="2012-11" db="EMBL/GenBank/DDBJ databases">
        <authorList>
            <person name="Lucero-Rivera Y.E."/>
            <person name="Tovar-Ramirez D."/>
        </authorList>
    </citation>
    <scope>NUCLEOTIDE SEQUENCE [LARGE SCALE GENOMIC DNA]</scope>
    <source>
        <strain evidence="2">Araruama</strain>
    </source>
</reference>
<evidence type="ECO:0000313" key="1">
    <source>
        <dbReference type="EMBL" id="ETR69478.1"/>
    </source>
</evidence>
<dbReference type="Proteomes" id="UP000189670">
    <property type="component" value="Unassembled WGS sequence"/>
</dbReference>
<accession>A0A1V1P3V0</accession>
<name>A0A1V1P3V0_9BACT</name>